<comment type="caution">
    <text evidence="2">The sequence shown here is derived from an EMBL/GenBank/DDBJ whole genome shotgun (WGS) entry which is preliminary data.</text>
</comment>
<sequence>MTFAHRAEAGRRLAALVARRCLEDVVVLGLPRGGMPVAAEVAAVLRAPLDVLPVRRLTVPSRPELAFGAIGEDGLRVINRAAVRSLRLNPEEIAAVEVRERAELVRLSHRYRDGGAPLSLEGRTAVIVDDGVSTGATAHAACLIARQRGAESVVLAVPVAPRGWTRRLREVADDLICLDEPRRFYAVGQFYDDFPATTDEEVRGILRQAGEALDRVAP</sequence>
<feature type="domain" description="Phosphoribosyltransferase" evidence="1">
    <location>
        <begin position="18"/>
        <end position="189"/>
    </location>
</feature>
<accession>A0A941IG09</accession>
<dbReference type="Gene3D" id="3.30.1310.20">
    <property type="entry name" value="PRTase-like"/>
    <property type="match status" value="1"/>
</dbReference>
<dbReference type="Pfam" id="PF00156">
    <property type="entry name" value="Pribosyltran"/>
    <property type="match status" value="1"/>
</dbReference>
<organism evidence="2 3">
    <name type="scientific">Actinospica acidithermotolerans</name>
    <dbReference type="NCBI Taxonomy" id="2828514"/>
    <lineage>
        <taxon>Bacteria</taxon>
        <taxon>Bacillati</taxon>
        <taxon>Actinomycetota</taxon>
        <taxon>Actinomycetes</taxon>
        <taxon>Catenulisporales</taxon>
        <taxon>Actinospicaceae</taxon>
        <taxon>Actinospica</taxon>
    </lineage>
</organism>
<dbReference type="Proteomes" id="UP000676325">
    <property type="component" value="Unassembled WGS sequence"/>
</dbReference>
<gene>
    <name evidence="2" type="ORF">KDK95_04795</name>
</gene>
<dbReference type="Gene3D" id="3.40.50.2020">
    <property type="match status" value="1"/>
</dbReference>
<dbReference type="RefSeq" id="WP_212516768.1">
    <property type="nucleotide sequence ID" value="NZ_JAGSOH010000007.1"/>
</dbReference>
<dbReference type="EMBL" id="JAGSOH010000007">
    <property type="protein sequence ID" value="MBR7825614.1"/>
    <property type="molecule type" value="Genomic_DNA"/>
</dbReference>
<keyword evidence="3" id="KW-1185">Reference proteome</keyword>
<reference evidence="2" key="1">
    <citation type="submission" date="2021-04" db="EMBL/GenBank/DDBJ databases">
        <title>Genome based classification of Actinospica acidithermotolerans sp. nov., an actinobacterium isolated from an Indonesian hot spring.</title>
        <authorList>
            <person name="Kusuma A.B."/>
            <person name="Putra K.E."/>
            <person name="Nafisah S."/>
            <person name="Loh J."/>
            <person name="Nouioui I."/>
            <person name="Goodfellow M."/>
        </authorList>
    </citation>
    <scope>NUCLEOTIDE SEQUENCE</scope>
    <source>
        <strain evidence="2">MGRD01-02</strain>
    </source>
</reference>
<name>A0A941IG09_9ACTN</name>
<dbReference type="AlphaFoldDB" id="A0A941IG09"/>
<proteinExistence type="predicted"/>
<dbReference type="InterPro" id="IPR029057">
    <property type="entry name" value="PRTase-like"/>
</dbReference>
<evidence type="ECO:0000313" key="3">
    <source>
        <dbReference type="Proteomes" id="UP000676325"/>
    </source>
</evidence>
<dbReference type="CDD" id="cd06223">
    <property type="entry name" value="PRTases_typeI"/>
    <property type="match status" value="1"/>
</dbReference>
<protein>
    <recommendedName>
        <fullName evidence="1">Phosphoribosyltransferase domain-containing protein</fullName>
    </recommendedName>
</protein>
<dbReference type="SUPFAM" id="SSF53271">
    <property type="entry name" value="PRTase-like"/>
    <property type="match status" value="1"/>
</dbReference>
<dbReference type="InterPro" id="IPR000836">
    <property type="entry name" value="PRTase_dom"/>
</dbReference>
<evidence type="ECO:0000313" key="2">
    <source>
        <dbReference type="EMBL" id="MBR7825614.1"/>
    </source>
</evidence>
<evidence type="ECO:0000259" key="1">
    <source>
        <dbReference type="Pfam" id="PF00156"/>
    </source>
</evidence>